<dbReference type="InterPro" id="IPR015943">
    <property type="entry name" value="WD40/YVTN_repeat-like_dom_sf"/>
</dbReference>
<comment type="similarity">
    <text evidence="1">Belongs to the WD repeat L(2)GL family.</text>
</comment>
<dbReference type="GO" id="GO:0006893">
    <property type="term" value="P:Golgi to plasma membrane transport"/>
    <property type="evidence" value="ECO:0007669"/>
    <property type="project" value="TreeGrafter"/>
</dbReference>
<dbReference type="InterPro" id="IPR001680">
    <property type="entry name" value="WD40_rpt"/>
</dbReference>
<name>E4XN18_OIKDI</name>
<keyword evidence="5" id="KW-1185">Reference proteome</keyword>
<dbReference type="EMBL" id="FN653081">
    <property type="protein sequence ID" value="CBY25071.1"/>
    <property type="molecule type" value="Genomic_DNA"/>
</dbReference>
<dbReference type="GO" id="GO:0031201">
    <property type="term" value="C:SNARE complex"/>
    <property type="evidence" value="ECO:0007669"/>
    <property type="project" value="TreeGrafter"/>
</dbReference>
<dbReference type="GO" id="GO:0019905">
    <property type="term" value="F:syntaxin binding"/>
    <property type="evidence" value="ECO:0007669"/>
    <property type="project" value="TreeGrafter"/>
</dbReference>
<accession>E4XN18</accession>
<dbReference type="PANTHER" id="PTHR10241:SF25">
    <property type="entry name" value="TOMOSYN, ISOFORM C"/>
    <property type="match status" value="1"/>
</dbReference>
<evidence type="ECO:0000313" key="5">
    <source>
        <dbReference type="Proteomes" id="UP000001307"/>
    </source>
</evidence>
<dbReference type="SUPFAM" id="SSF50978">
    <property type="entry name" value="WD40 repeat-like"/>
    <property type="match status" value="1"/>
</dbReference>
<evidence type="ECO:0000256" key="1">
    <source>
        <dbReference type="ARBA" id="ARBA00008070"/>
    </source>
</evidence>
<keyword evidence="3" id="KW-0853">WD repeat</keyword>
<proteinExistence type="inferred from homology"/>
<gene>
    <name evidence="4" type="ORF">GSOID_T00015569001</name>
</gene>
<evidence type="ECO:0000256" key="3">
    <source>
        <dbReference type="PROSITE-ProRule" id="PRU00221"/>
    </source>
</evidence>
<dbReference type="PROSITE" id="PS50082">
    <property type="entry name" value="WD_REPEATS_2"/>
    <property type="match status" value="1"/>
</dbReference>
<evidence type="ECO:0000256" key="2">
    <source>
        <dbReference type="ARBA" id="ARBA00022483"/>
    </source>
</evidence>
<dbReference type="Gene3D" id="2.130.10.10">
    <property type="entry name" value="YVTN repeat-like/Quinoprotein amine dehydrogenase"/>
    <property type="match status" value="1"/>
</dbReference>
<evidence type="ECO:0000313" key="4">
    <source>
        <dbReference type="EMBL" id="CBY25071.1"/>
    </source>
</evidence>
<dbReference type="GO" id="GO:0006887">
    <property type="term" value="P:exocytosis"/>
    <property type="evidence" value="ECO:0007669"/>
    <property type="project" value="UniProtKB-KW"/>
</dbReference>
<dbReference type="OrthoDB" id="19944at2759"/>
<dbReference type="AlphaFoldDB" id="E4XN18"/>
<feature type="repeat" description="WD" evidence="3">
    <location>
        <begin position="101"/>
        <end position="135"/>
    </location>
</feature>
<organism evidence="4">
    <name type="scientific">Oikopleura dioica</name>
    <name type="common">Tunicate</name>
    <dbReference type="NCBI Taxonomy" id="34765"/>
    <lineage>
        <taxon>Eukaryota</taxon>
        <taxon>Metazoa</taxon>
        <taxon>Chordata</taxon>
        <taxon>Tunicata</taxon>
        <taxon>Appendicularia</taxon>
        <taxon>Copelata</taxon>
        <taxon>Oikopleuridae</taxon>
        <taxon>Oikopleura</taxon>
    </lineage>
</organism>
<reference evidence="4" key="1">
    <citation type="journal article" date="2010" name="Science">
        <title>Plasticity of animal genome architecture unmasked by rapid evolution of a pelagic tunicate.</title>
        <authorList>
            <person name="Denoeud F."/>
            <person name="Henriet S."/>
            <person name="Mungpakdee S."/>
            <person name="Aury J.M."/>
            <person name="Da Silva C."/>
            <person name="Brinkmann H."/>
            <person name="Mikhaleva J."/>
            <person name="Olsen L.C."/>
            <person name="Jubin C."/>
            <person name="Canestro C."/>
            <person name="Bouquet J.M."/>
            <person name="Danks G."/>
            <person name="Poulain J."/>
            <person name="Campsteijn C."/>
            <person name="Adamski M."/>
            <person name="Cross I."/>
            <person name="Yadetie F."/>
            <person name="Muffato M."/>
            <person name="Louis A."/>
            <person name="Butcher S."/>
            <person name="Tsagkogeorga G."/>
            <person name="Konrad A."/>
            <person name="Singh S."/>
            <person name="Jensen M.F."/>
            <person name="Cong E.H."/>
            <person name="Eikeseth-Otteraa H."/>
            <person name="Noel B."/>
            <person name="Anthouard V."/>
            <person name="Porcel B.M."/>
            <person name="Kachouri-Lafond R."/>
            <person name="Nishino A."/>
            <person name="Ugolini M."/>
            <person name="Chourrout P."/>
            <person name="Nishida H."/>
            <person name="Aasland R."/>
            <person name="Huzurbazar S."/>
            <person name="Westhof E."/>
            <person name="Delsuc F."/>
            <person name="Lehrach H."/>
            <person name="Reinhardt R."/>
            <person name="Weissenbach J."/>
            <person name="Roy S.W."/>
            <person name="Artiguenave F."/>
            <person name="Postlethwait J.H."/>
            <person name="Manak J.R."/>
            <person name="Thompson E.M."/>
            <person name="Jaillon O."/>
            <person name="Du Pasquier L."/>
            <person name="Boudinot P."/>
            <person name="Liberles D.A."/>
            <person name="Volff J.N."/>
            <person name="Philippe H."/>
            <person name="Lenhard B."/>
            <person name="Roest Crollius H."/>
            <person name="Wincker P."/>
            <person name="Chourrout D."/>
        </authorList>
    </citation>
    <scope>NUCLEOTIDE SEQUENCE [LARGE SCALE GENOMIC DNA]</scope>
</reference>
<keyword evidence="2" id="KW-0268">Exocytosis</keyword>
<dbReference type="GO" id="GO:0005096">
    <property type="term" value="F:GTPase activator activity"/>
    <property type="evidence" value="ECO:0007669"/>
    <property type="project" value="TreeGrafter"/>
</dbReference>
<dbReference type="GO" id="GO:0045159">
    <property type="term" value="F:myosin II binding"/>
    <property type="evidence" value="ECO:0007669"/>
    <property type="project" value="TreeGrafter"/>
</dbReference>
<dbReference type="InParanoid" id="E4XN18"/>
<dbReference type="GO" id="GO:0005886">
    <property type="term" value="C:plasma membrane"/>
    <property type="evidence" value="ECO:0007669"/>
    <property type="project" value="TreeGrafter"/>
</dbReference>
<dbReference type="PANTHER" id="PTHR10241">
    <property type="entry name" value="LETHAL 2 GIANT LARVAE PROTEIN"/>
    <property type="match status" value="1"/>
</dbReference>
<sequence>MALRWDRKGQHSHCTTFKLPPFELHHSLEQRFIHPPSCLLIFYFSSAIELSCRSRPGKICQIEENPTDSNKLLIGFESGYLVSWNISEKIAETRYRCHAELTCIFWHHEGKQFMTGHRDGLIAIWNVKSTEPTAKFNPHQDEKESEADRVRSGSKFTAIEQVAWYGKSNSDSLIILLGGVPIHSETHERNLVTVVRGSSVSMLELDYTIIAMEAIIKVALANNMPSNDHFRAPGLAKTSRLNR</sequence>
<dbReference type="InterPro" id="IPR036322">
    <property type="entry name" value="WD40_repeat_dom_sf"/>
</dbReference>
<protein>
    <submittedName>
        <fullName evidence="4">Uncharacterized protein</fullName>
    </submittedName>
</protein>
<dbReference type="Proteomes" id="UP000001307">
    <property type="component" value="Unassembled WGS sequence"/>
</dbReference>